<evidence type="ECO:0000256" key="1">
    <source>
        <dbReference type="SAM" id="MobiDB-lite"/>
    </source>
</evidence>
<organism evidence="2 3">
    <name type="scientific">Tanacetum coccineum</name>
    <dbReference type="NCBI Taxonomy" id="301880"/>
    <lineage>
        <taxon>Eukaryota</taxon>
        <taxon>Viridiplantae</taxon>
        <taxon>Streptophyta</taxon>
        <taxon>Embryophyta</taxon>
        <taxon>Tracheophyta</taxon>
        <taxon>Spermatophyta</taxon>
        <taxon>Magnoliopsida</taxon>
        <taxon>eudicotyledons</taxon>
        <taxon>Gunneridae</taxon>
        <taxon>Pentapetalae</taxon>
        <taxon>asterids</taxon>
        <taxon>campanulids</taxon>
        <taxon>Asterales</taxon>
        <taxon>Asteraceae</taxon>
        <taxon>Asteroideae</taxon>
        <taxon>Anthemideae</taxon>
        <taxon>Anthemidinae</taxon>
        <taxon>Tanacetum</taxon>
    </lineage>
</organism>
<evidence type="ECO:0000313" key="3">
    <source>
        <dbReference type="Proteomes" id="UP001151760"/>
    </source>
</evidence>
<reference evidence="2" key="2">
    <citation type="submission" date="2022-01" db="EMBL/GenBank/DDBJ databases">
        <authorList>
            <person name="Yamashiro T."/>
            <person name="Shiraishi A."/>
            <person name="Satake H."/>
            <person name="Nakayama K."/>
        </authorList>
    </citation>
    <scope>NUCLEOTIDE SEQUENCE</scope>
</reference>
<name>A0ABQ4WE28_9ASTR</name>
<feature type="region of interest" description="Disordered" evidence="1">
    <location>
        <begin position="32"/>
        <end position="101"/>
    </location>
</feature>
<feature type="compositionally biased region" description="Polar residues" evidence="1">
    <location>
        <begin position="47"/>
        <end position="59"/>
    </location>
</feature>
<dbReference type="Proteomes" id="UP001151760">
    <property type="component" value="Unassembled WGS sequence"/>
</dbReference>
<accession>A0ABQ4WE28</accession>
<sequence>MAKYQKEVNEICAERITKNANPLALVAAAQPHPNPYYQAPKSHKSYALTSKASPPTRSHATTKHKGKETAKPITPPSENKNVDTSPRYKNDNQTGQFRNQRTVTVAREKETVGSLADTDKEIDEQELEAHYNFMAKIQEVPTADSGTDTEPLEHVDSNVIPDSPNMCDNDIQTDQNAVECDDEHVALANLIANLKLKVDENKKIQKQLKKANTSLAYELKECKSILTGNRTLGES</sequence>
<evidence type="ECO:0000313" key="2">
    <source>
        <dbReference type="EMBL" id="GJS51083.1"/>
    </source>
</evidence>
<proteinExistence type="predicted"/>
<reference evidence="2" key="1">
    <citation type="journal article" date="2022" name="Int. J. Mol. Sci.">
        <title>Draft Genome of Tanacetum Coccineum: Genomic Comparison of Closely Related Tanacetum-Family Plants.</title>
        <authorList>
            <person name="Yamashiro T."/>
            <person name="Shiraishi A."/>
            <person name="Nakayama K."/>
            <person name="Satake H."/>
        </authorList>
    </citation>
    <scope>NUCLEOTIDE SEQUENCE</scope>
</reference>
<comment type="caution">
    <text evidence="2">The sequence shown here is derived from an EMBL/GenBank/DDBJ whole genome shotgun (WGS) entry which is preliminary data.</text>
</comment>
<feature type="compositionally biased region" description="Polar residues" evidence="1">
    <location>
        <begin position="91"/>
        <end position="101"/>
    </location>
</feature>
<keyword evidence="3" id="KW-1185">Reference proteome</keyword>
<protein>
    <recommendedName>
        <fullName evidence="4">Gag-Pol polyprotein</fullName>
    </recommendedName>
</protein>
<dbReference type="EMBL" id="BQNB010008561">
    <property type="protein sequence ID" value="GJS51083.1"/>
    <property type="molecule type" value="Genomic_DNA"/>
</dbReference>
<evidence type="ECO:0008006" key="4">
    <source>
        <dbReference type="Google" id="ProtNLM"/>
    </source>
</evidence>
<gene>
    <name evidence="2" type="ORF">Tco_0624445</name>
</gene>